<feature type="domain" description="E3 ubiquitin-protein ligase APD1-4 N-terminal" evidence="1">
    <location>
        <begin position="59"/>
        <end position="127"/>
    </location>
</feature>
<evidence type="ECO:0000313" key="2">
    <source>
        <dbReference type="EMBL" id="KAB7493775.1"/>
    </source>
</evidence>
<dbReference type="Pfam" id="PF16040">
    <property type="entry name" value="APD1-4_N"/>
    <property type="match status" value="1"/>
</dbReference>
<proteinExistence type="predicted"/>
<dbReference type="PANTHER" id="PTHR39077:SF1">
    <property type="entry name" value="E3 UBIQUITIN-PROTEIN LIGASE APD1-4 MIDDLE DOMAIN-CONTAINING PROTEIN"/>
    <property type="match status" value="1"/>
</dbReference>
<protein>
    <recommendedName>
        <fullName evidence="1">E3 ubiquitin-protein ligase APD1-4 N-terminal domain-containing protein</fullName>
    </recommendedName>
</protein>
<dbReference type="PANTHER" id="PTHR39077">
    <property type="entry name" value="DUF4793 DOMAIN-CONTAINING PROTEIN"/>
    <property type="match status" value="1"/>
</dbReference>
<comment type="caution">
    <text evidence="2">The sequence shown here is derived from an EMBL/GenBank/DDBJ whole genome shotgun (WGS) entry which is preliminary data.</text>
</comment>
<feature type="non-terminal residue" evidence="2">
    <location>
        <position position="220"/>
    </location>
</feature>
<sequence length="220" mass="25474">MKLCICGLLMPVLLLSIPLYIRLILYPPFHYMMAPTDQRDLDHTSSSFWCSGQRVYMNGSFNAYLLPESPHVSENYSVHSMLQHITLKNDVKEYWGFYLLKGSLVTINLCSRYDGGTLMILKGAHNLHKCAWIGEEDSAEQDEDHKELSNESWETPDILDKNPMVHGQLLMEVEKDKSFELNQSPKSTENVNLTSEERRDELDFYLKKIVKLSKNKKEII</sequence>
<evidence type="ECO:0000313" key="3">
    <source>
        <dbReference type="Proteomes" id="UP000326759"/>
    </source>
</evidence>
<keyword evidence="3" id="KW-1185">Reference proteome</keyword>
<reference evidence="2 3" key="1">
    <citation type="journal article" date="2019" name="PLoS Biol.">
        <title>Sex chromosomes control vertical transmission of feminizing Wolbachia symbionts in an isopod.</title>
        <authorList>
            <person name="Becking T."/>
            <person name="Chebbi M.A."/>
            <person name="Giraud I."/>
            <person name="Moumen B."/>
            <person name="Laverre T."/>
            <person name="Caubet Y."/>
            <person name="Peccoud J."/>
            <person name="Gilbert C."/>
            <person name="Cordaux R."/>
        </authorList>
    </citation>
    <scope>NUCLEOTIDE SEQUENCE [LARGE SCALE GENOMIC DNA]</scope>
    <source>
        <strain evidence="2">ANa2</strain>
        <tissue evidence="2">Whole body excluding digestive tract and cuticle</tissue>
    </source>
</reference>
<organism evidence="2 3">
    <name type="scientific">Armadillidium nasatum</name>
    <dbReference type="NCBI Taxonomy" id="96803"/>
    <lineage>
        <taxon>Eukaryota</taxon>
        <taxon>Metazoa</taxon>
        <taxon>Ecdysozoa</taxon>
        <taxon>Arthropoda</taxon>
        <taxon>Crustacea</taxon>
        <taxon>Multicrustacea</taxon>
        <taxon>Malacostraca</taxon>
        <taxon>Eumalacostraca</taxon>
        <taxon>Peracarida</taxon>
        <taxon>Isopoda</taxon>
        <taxon>Oniscidea</taxon>
        <taxon>Crinocheta</taxon>
        <taxon>Armadillidiidae</taxon>
        <taxon>Armadillidium</taxon>
    </lineage>
</organism>
<name>A0A5N5SHT0_9CRUS</name>
<dbReference type="EMBL" id="SEYY01024925">
    <property type="protein sequence ID" value="KAB7493775.1"/>
    <property type="molecule type" value="Genomic_DNA"/>
</dbReference>
<dbReference type="OrthoDB" id="6375539at2759"/>
<dbReference type="Proteomes" id="UP000326759">
    <property type="component" value="Unassembled WGS sequence"/>
</dbReference>
<gene>
    <name evidence="2" type="ORF">Anas_00128</name>
</gene>
<evidence type="ECO:0000259" key="1">
    <source>
        <dbReference type="Pfam" id="PF16040"/>
    </source>
</evidence>
<dbReference type="AlphaFoldDB" id="A0A5N5SHT0"/>
<dbReference type="InterPro" id="IPR032008">
    <property type="entry name" value="APD1-4_N"/>
</dbReference>
<accession>A0A5N5SHT0</accession>